<accession>A0ABV4TP36</accession>
<dbReference type="InterPro" id="IPR046219">
    <property type="entry name" value="DUF6252"/>
</dbReference>
<evidence type="ECO:0000313" key="3">
    <source>
        <dbReference type="Proteomes" id="UP001574170"/>
    </source>
</evidence>
<dbReference type="Proteomes" id="UP001574170">
    <property type="component" value="Unassembled WGS sequence"/>
</dbReference>
<dbReference type="EMBL" id="JBCFQK010000029">
    <property type="protein sequence ID" value="MFA9195705.1"/>
    <property type="molecule type" value="Genomic_DNA"/>
</dbReference>
<evidence type="ECO:0000313" key="2">
    <source>
        <dbReference type="EMBL" id="MFA9195705.1"/>
    </source>
</evidence>
<feature type="chain" id="PRO_5047065956" evidence="1">
    <location>
        <begin position="21"/>
        <end position="179"/>
    </location>
</feature>
<dbReference type="PROSITE" id="PS51257">
    <property type="entry name" value="PROKAR_LIPOPROTEIN"/>
    <property type="match status" value="1"/>
</dbReference>
<keyword evidence="1" id="KW-0732">Signal</keyword>
<dbReference type="Pfam" id="PF19765">
    <property type="entry name" value="DUF6252"/>
    <property type="match status" value="1"/>
</dbReference>
<feature type="signal peptide" evidence="1">
    <location>
        <begin position="1"/>
        <end position="20"/>
    </location>
</feature>
<sequence length="179" mass="19376">MKILKTAPKLILLFIATLIASCTYEPVDGTVEPDPNSGGNGESGIFKADFNGSTWTAKETEAIISGNFIQIAAINAKGESFGIMLDGSTVGTYAANVNLVSYSPAGTEFGYLAINDNNPDENTGSVIITSINTANKTISGTFQFKGYWSDVPNTKTPITFTNGVFKDIRKPYYYKYYWS</sequence>
<organism evidence="2 3">
    <name type="scientific">Flavobacterium magnesitis</name>
    <dbReference type="NCBI Taxonomy" id="3138077"/>
    <lineage>
        <taxon>Bacteria</taxon>
        <taxon>Pseudomonadati</taxon>
        <taxon>Bacteroidota</taxon>
        <taxon>Flavobacteriia</taxon>
        <taxon>Flavobacteriales</taxon>
        <taxon>Flavobacteriaceae</taxon>
        <taxon>Flavobacterium</taxon>
    </lineage>
</organism>
<comment type="caution">
    <text evidence="2">The sequence shown here is derived from an EMBL/GenBank/DDBJ whole genome shotgun (WGS) entry which is preliminary data.</text>
</comment>
<proteinExistence type="predicted"/>
<name>A0ABV4TP36_9FLAO</name>
<evidence type="ECO:0000256" key="1">
    <source>
        <dbReference type="SAM" id="SignalP"/>
    </source>
</evidence>
<keyword evidence="3" id="KW-1185">Reference proteome</keyword>
<dbReference type="RefSeq" id="WP_373393060.1">
    <property type="nucleotide sequence ID" value="NZ_JBCFQK010000029.1"/>
</dbReference>
<reference evidence="2 3" key="1">
    <citation type="submission" date="2024-04" db="EMBL/GenBank/DDBJ databases">
        <title>New Clade of Flavobacterium.</title>
        <authorList>
            <person name="Matos L."/>
            <person name="Proenca D.N."/>
            <person name="Fransisco R.M."/>
            <person name="Chung A.P."/>
            <person name="Maccario L."/>
            <person name="Sorensen S.J."/>
            <person name="Morais P.V."/>
        </authorList>
    </citation>
    <scope>NUCLEOTIDE SEQUENCE [LARGE SCALE GENOMIC DNA]</scope>
    <source>
        <strain evidence="2 3">FBOR7N2.3</strain>
    </source>
</reference>
<protein>
    <submittedName>
        <fullName evidence="2">DUF6252 family protein</fullName>
    </submittedName>
</protein>
<gene>
    <name evidence="2" type="ORF">AAGV33_14935</name>
</gene>